<dbReference type="GO" id="GO:0003723">
    <property type="term" value="F:RNA binding"/>
    <property type="evidence" value="ECO:0007669"/>
    <property type="project" value="UniProtKB-UniRule"/>
</dbReference>
<dbReference type="InterPro" id="IPR012677">
    <property type="entry name" value="Nucleotide-bd_a/b_plait_sf"/>
</dbReference>
<dbReference type="SUPFAM" id="SSF54928">
    <property type="entry name" value="RNA-binding domain, RBD"/>
    <property type="match status" value="1"/>
</dbReference>
<feature type="domain" description="RRM" evidence="3">
    <location>
        <begin position="77"/>
        <end position="168"/>
    </location>
</feature>
<dbReference type="PANTHER" id="PTHR15241">
    <property type="entry name" value="TRANSFORMER-2-RELATED"/>
    <property type="match status" value="1"/>
</dbReference>
<dbReference type="Gene3D" id="3.30.70.330">
    <property type="match status" value="1"/>
</dbReference>
<keyword evidence="2" id="KW-0472">Membrane</keyword>
<name>A0A8J5GRB6_ZINOF</name>
<keyword evidence="2" id="KW-1133">Transmembrane helix</keyword>
<gene>
    <name evidence="4" type="ORF">ZIOFF_023848</name>
</gene>
<keyword evidence="2" id="KW-0812">Transmembrane</keyword>
<protein>
    <recommendedName>
        <fullName evidence="3">RRM domain-containing protein</fullName>
    </recommendedName>
</protein>
<keyword evidence="1" id="KW-0694">RNA-binding</keyword>
<evidence type="ECO:0000313" key="4">
    <source>
        <dbReference type="EMBL" id="KAG6513517.1"/>
    </source>
</evidence>
<proteinExistence type="predicted"/>
<dbReference type="AlphaFoldDB" id="A0A8J5GRB6"/>
<dbReference type="InterPro" id="IPR035979">
    <property type="entry name" value="RBD_domain_sf"/>
</dbReference>
<evidence type="ECO:0000313" key="5">
    <source>
        <dbReference type="Proteomes" id="UP000734854"/>
    </source>
</evidence>
<dbReference type="PANTHER" id="PTHR15241:SF334">
    <property type="entry name" value="GLYCINE-RICH RNA-BINDING PROTEIN 4, MITOCHONDRIAL"/>
    <property type="match status" value="1"/>
</dbReference>
<keyword evidence="5" id="KW-1185">Reference proteome</keyword>
<comment type="caution">
    <text evidence="4">The sequence shown here is derived from an EMBL/GenBank/DDBJ whole genome shotgun (WGS) entry which is preliminary data.</text>
</comment>
<organism evidence="4 5">
    <name type="scientific">Zingiber officinale</name>
    <name type="common">Ginger</name>
    <name type="synonym">Amomum zingiber</name>
    <dbReference type="NCBI Taxonomy" id="94328"/>
    <lineage>
        <taxon>Eukaryota</taxon>
        <taxon>Viridiplantae</taxon>
        <taxon>Streptophyta</taxon>
        <taxon>Embryophyta</taxon>
        <taxon>Tracheophyta</taxon>
        <taxon>Spermatophyta</taxon>
        <taxon>Magnoliopsida</taxon>
        <taxon>Liliopsida</taxon>
        <taxon>Zingiberales</taxon>
        <taxon>Zingiberaceae</taxon>
        <taxon>Zingiber</taxon>
    </lineage>
</organism>
<accession>A0A8J5GRB6</accession>
<feature type="transmembrane region" description="Helical" evidence="2">
    <location>
        <begin position="37"/>
        <end position="58"/>
    </location>
</feature>
<evidence type="ECO:0000259" key="3">
    <source>
        <dbReference type="PROSITE" id="PS50102"/>
    </source>
</evidence>
<dbReference type="EMBL" id="JACMSC010000007">
    <property type="protein sequence ID" value="KAG6513517.1"/>
    <property type="molecule type" value="Genomic_DNA"/>
</dbReference>
<dbReference type="Pfam" id="PF00076">
    <property type="entry name" value="RRM_1"/>
    <property type="match status" value="1"/>
</dbReference>
<reference evidence="4 5" key="1">
    <citation type="submission" date="2020-08" db="EMBL/GenBank/DDBJ databases">
        <title>Plant Genome Project.</title>
        <authorList>
            <person name="Zhang R.-G."/>
        </authorList>
    </citation>
    <scope>NUCLEOTIDE SEQUENCE [LARGE SCALE GENOMIC DNA]</scope>
    <source>
        <tissue evidence="4">Rhizome</tissue>
    </source>
</reference>
<dbReference type="InterPro" id="IPR000504">
    <property type="entry name" value="RRM_dom"/>
</dbReference>
<dbReference type="SMART" id="SM00360">
    <property type="entry name" value="RRM"/>
    <property type="match status" value="1"/>
</dbReference>
<evidence type="ECO:0000256" key="1">
    <source>
        <dbReference type="PROSITE-ProRule" id="PRU00176"/>
    </source>
</evidence>
<evidence type="ECO:0000256" key="2">
    <source>
        <dbReference type="SAM" id="Phobius"/>
    </source>
</evidence>
<sequence length="188" mass="20583">MSNWPYEAFRQSVVVRTPLRLPSGAISMLSAPSAAAFQSQIVCGRLALLSLLVIIFFLMRDSFGDDLVVLNLVKVSLGLLMKSLSGMPSLPSARSRKVCLHSLFSNLAFNPSAALRKDIRIMYDKSTGRSRGFGFVRFATDDAAKYARNAMDGKAFLGRPLRISFAVDKVRGVPIVVPRLPADEESTN</sequence>
<dbReference type="PROSITE" id="PS50102">
    <property type="entry name" value="RRM"/>
    <property type="match status" value="1"/>
</dbReference>
<dbReference type="Proteomes" id="UP000734854">
    <property type="component" value="Unassembled WGS sequence"/>
</dbReference>